<name>A0A9E7J8J4_9LILI</name>
<evidence type="ECO:0000313" key="2">
    <source>
        <dbReference type="Proteomes" id="UP001055439"/>
    </source>
</evidence>
<proteinExistence type="predicted"/>
<keyword evidence="2" id="KW-1185">Reference proteome</keyword>
<evidence type="ECO:0000313" key="1">
    <source>
        <dbReference type="EMBL" id="URD71983.1"/>
    </source>
</evidence>
<dbReference type="AlphaFoldDB" id="A0A9E7J8J4"/>
<reference evidence="1" key="1">
    <citation type="submission" date="2022-05" db="EMBL/GenBank/DDBJ databases">
        <title>The Musa troglodytarum L. genome provides insights into the mechanism of non-climacteric behaviour and enrichment of carotenoids.</title>
        <authorList>
            <person name="Wang J."/>
        </authorList>
    </citation>
    <scope>NUCLEOTIDE SEQUENCE</scope>
    <source>
        <tissue evidence="1">Leaf</tissue>
    </source>
</reference>
<sequence>ASRIGGPIYIISDEWARGVPAIQLVIRRREGVASPSLPFRPVHLHASELRSPPATRNGSVVWNSNLRCGSRCRFMLKF</sequence>
<dbReference type="EMBL" id="CP097502">
    <property type="protein sequence ID" value="URD71983.1"/>
    <property type="molecule type" value="Genomic_DNA"/>
</dbReference>
<dbReference type="Proteomes" id="UP001055439">
    <property type="component" value="Chromosome 1"/>
</dbReference>
<feature type="non-terminal residue" evidence="1">
    <location>
        <position position="1"/>
    </location>
</feature>
<organism evidence="1 2">
    <name type="scientific">Musa troglodytarum</name>
    <name type="common">fe'i banana</name>
    <dbReference type="NCBI Taxonomy" id="320322"/>
    <lineage>
        <taxon>Eukaryota</taxon>
        <taxon>Viridiplantae</taxon>
        <taxon>Streptophyta</taxon>
        <taxon>Embryophyta</taxon>
        <taxon>Tracheophyta</taxon>
        <taxon>Spermatophyta</taxon>
        <taxon>Magnoliopsida</taxon>
        <taxon>Liliopsida</taxon>
        <taxon>Zingiberales</taxon>
        <taxon>Musaceae</taxon>
        <taxon>Musa</taxon>
    </lineage>
</organism>
<accession>A0A9E7J8J4</accession>
<gene>
    <name evidence="1" type="ORF">MUK42_37736</name>
</gene>
<protein>
    <submittedName>
        <fullName evidence="1">Uncharacterized protein</fullName>
    </submittedName>
</protein>